<feature type="compositionally biased region" description="Low complexity" evidence="1">
    <location>
        <begin position="75"/>
        <end position="89"/>
    </location>
</feature>
<feature type="region of interest" description="Disordered" evidence="1">
    <location>
        <begin position="2102"/>
        <end position="2380"/>
    </location>
</feature>
<name>A0AAE1ERF9_PETCI</name>
<feature type="region of interest" description="Disordered" evidence="1">
    <location>
        <begin position="2541"/>
        <end position="2656"/>
    </location>
</feature>
<feature type="domain" description="Protein kinase" evidence="2">
    <location>
        <begin position="106"/>
        <end position="440"/>
    </location>
</feature>
<organism evidence="3 4">
    <name type="scientific">Petrolisthes cinctipes</name>
    <name type="common">Flat porcelain crab</name>
    <dbReference type="NCBI Taxonomy" id="88211"/>
    <lineage>
        <taxon>Eukaryota</taxon>
        <taxon>Metazoa</taxon>
        <taxon>Ecdysozoa</taxon>
        <taxon>Arthropoda</taxon>
        <taxon>Crustacea</taxon>
        <taxon>Multicrustacea</taxon>
        <taxon>Malacostraca</taxon>
        <taxon>Eumalacostraca</taxon>
        <taxon>Eucarida</taxon>
        <taxon>Decapoda</taxon>
        <taxon>Pleocyemata</taxon>
        <taxon>Anomura</taxon>
        <taxon>Galatheoidea</taxon>
        <taxon>Porcellanidae</taxon>
        <taxon>Petrolisthes</taxon>
    </lineage>
</organism>
<dbReference type="GO" id="GO:0005524">
    <property type="term" value="F:ATP binding"/>
    <property type="evidence" value="ECO:0007669"/>
    <property type="project" value="InterPro"/>
</dbReference>
<dbReference type="Pfam" id="PF07714">
    <property type="entry name" value="PK_Tyr_Ser-Thr"/>
    <property type="match status" value="2"/>
</dbReference>
<proteinExistence type="predicted"/>
<dbReference type="PROSITE" id="PS50011">
    <property type="entry name" value="PROTEIN_KINASE_DOM"/>
    <property type="match status" value="1"/>
</dbReference>
<dbReference type="Gene3D" id="1.10.510.10">
    <property type="entry name" value="Transferase(Phosphotransferase) domain 1"/>
    <property type="match status" value="1"/>
</dbReference>
<feature type="region of interest" description="Disordered" evidence="1">
    <location>
        <begin position="1"/>
        <end position="35"/>
    </location>
</feature>
<protein>
    <recommendedName>
        <fullName evidence="2">Protein kinase domain-containing protein</fullName>
    </recommendedName>
</protein>
<feature type="region of interest" description="Disordered" evidence="1">
    <location>
        <begin position="1106"/>
        <end position="1130"/>
    </location>
</feature>
<feature type="compositionally biased region" description="Basic and acidic residues" evidence="1">
    <location>
        <begin position="2141"/>
        <end position="2162"/>
    </location>
</feature>
<dbReference type="InterPro" id="IPR001245">
    <property type="entry name" value="Ser-Thr/Tyr_kinase_cat_dom"/>
</dbReference>
<accession>A0AAE1ERF9</accession>
<feature type="compositionally biased region" description="Basic and acidic residues" evidence="1">
    <location>
        <begin position="2109"/>
        <end position="2130"/>
    </location>
</feature>
<feature type="compositionally biased region" description="Polar residues" evidence="1">
    <location>
        <begin position="1543"/>
        <end position="1559"/>
    </location>
</feature>
<feature type="compositionally biased region" description="Acidic residues" evidence="1">
    <location>
        <begin position="2324"/>
        <end position="2347"/>
    </location>
</feature>
<feature type="compositionally biased region" description="Polar residues" evidence="1">
    <location>
        <begin position="1639"/>
        <end position="1652"/>
    </location>
</feature>
<gene>
    <name evidence="3" type="ORF">Pcinc_033799</name>
</gene>
<feature type="compositionally biased region" description="Basic and acidic residues" evidence="1">
    <location>
        <begin position="1284"/>
        <end position="1305"/>
    </location>
</feature>
<dbReference type="InterPro" id="IPR011009">
    <property type="entry name" value="Kinase-like_dom_sf"/>
</dbReference>
<feature type="region of interest" description="Disordered" evidence="1">
    <location>
        <begin position="1282"/>
        <end position="1305"/>
    </location>
</feature>
<feature type="region of interest" description="Disordered" evidence="1">
    <location>
        <begin position="568"/>
        <end position="599"/>
    </location>
</feature>
<feature type="compositionally biased region" description="Basic and acidic residues" evidence="1">
    <location>
        <begin position="2647"/>
        <end position="2656"/>
    </location>
</feature>
<dbReference type="EMBL" id="JAWQEG010004812">
    <property type="protein sequence ID" value="KAK3860129.1"/>
    <property type="molecule type" value="Genomic_DNA"/>
</dbReference>
<dbReference type="PROSITE" id="PS00109">
    <property type="entry name" value="PROTEIN_KINASE_TYR"/>
    <property type="match status" value="1"/>
</dbReference>
<feature type="compositionally biased region" description="Basic and acidic residues" evidence="1">
    <location>
        <begin position="2276"/>
        <end position="2297"/>
    </location>
</feature>
<feature type="compositionally biased region" description="Polar residues" evidence="1">
    <location>
        <begin position="762"/>
        <end position="771"/>
    </location>
</feature>
<evidence type="ECO:0000313" key="4">
    <source>
        <dbReference type="Proteomes" id="UP001286313"/>
    </source>
</evidence>
<feature type="region of interest" description="Disordered" evidence="1">
    <location>
        <begin position="740"/>
        <end position="834"/>
    </location>
</feature>
<dbReference type="InterPro" id="IPR008266">
    <property type="entry name" value="Tyr_kinase_AS"/>
</dbReference>
<feature type="compositionally biased region" description="Basic residues" evidence="1">
    <location>
        <begin position="2371"/>
        <end position="2380"/>
    </location>
</feature>
<feature type="compositionally biased region" description="Basic and acidic residues" evidence="1">
    <location>
        <begin position="2552"/>
        <end position="2577"/>
    </location>
</feature>
<dbReference type="Proteomes" id="UP001286313">
    <property type="component" value="Unassembled WGS sequence"/>
</dbReference>
<feature type="region of interest" description="Disordered" evidence="1">
    <location>
        <begin position="1495"/>
        <end position="1591"/>
    </location>
</feature>
<feature type="region of interest" description="Disordered" evidence="1">
    <location>
        <begin position="49"/>
        <end position="89"/>
    </location>
</feature>
<feature type="compositionally biased region" description="Acidic residues" evidence="1">
    <location>
        <begin position="1770"/>
        <end position="1784"/>
    </location>
</feature>
<feature type="compositionally biased region" description="Polar residues" evidence="1">
    <location>
        <begin position="2581"/>
        <end position="2591"/>
    </location>
</feature>
<feature type="compositionally biased region" description="Polar residues" evidence="1">
    <location>
        <begin position="2598"/>
        <end position="2607"/>
    </location>
</feature>
<feature type="region of interest" description="Disordered" evidence="1">
    <location>
        <begin position="1614"/>
        <end position="1655"/>
    </location>
</feature>
<feature type="compositionally biased region" description="Low complexity" evidence="1">
    <location>
        <begin position="1695"/>
        <end position="1706"/>
    </location>
</feature>
<reference evidence="3" key="1">
    <citation type="submission" date="2023-10" db="EMBL/GenBank/DDBJ databases">
        <title>Genome assemblies of two species of porcelain crab, Petrolisthes cinctipes and Petrolisthes manimaculis (Anomura: Porcellanidae).</title>
        <authorList>
            <person name="Angst P."/>
        </authorList>
    </citation>
    <scope>NUCLEOTIDE SEQUENCE</scope>
    <source>
        <strain evidence="3">PB745_01</strain>
        <tissue evidence="3">Gill</tissue>
    </source>
</reference>
<feature type="compositionally biased region" description="Polar residues" evidence="1">
    <location>
        <begin position="2182"/>
        <end position="2199"/>
    </location>
</feature>
<dbReference type="InterPro" id="IPR000719">
    <property type="entry name" value="Prot_kinase_dom"/>
</dbReference>
<dbReference type="Gene3D" id="3.30.200.20">
    <property type="entry name" value="Phosphorylase Kinase, domain 1"/>
    <property type="match status" value="1"/>
</dbReference>
<feature type="compositionally biased region" description="Polar residues" evidence="1">
    <location>
        <begin position="7"/>
        <end position="20"/>
    </location>
</feature>
<feature type="region of interest" description="Disordered" evidence="1">
    <location>
        <begin position="1695"/>
        <end position="1717"/>
    </location>
</feature>
<keyword evidence="4" id="KW-1185">Reference proteome</keyword>
<feature type="compositionally biased region" description="Polar residues" evidence="1">
    <location>
        <begin position="785"/>
        <end position="807"/>
    </location>
</feature>
<evidence type="ECO:0000313" key="3">
    <source>
        <dbReference type="EMBL" id="KAK3860129.1"/>
    </source>
</evidence>
<feature type="compositionally biased region" description="Low complexity" evidence="1">
    <location>
        <begin position="808"/>
        <end position="817"/>
    </location>
</feature>
<feature type="compositionally biased region" description="Basic and acidic residues" evidence="1">
    <location>
        <begin position="1561"/>
        <end position="1582"/>
    </location>
</feature>
<evidence type="ECO:0000259" key="2">
    <source>
        <dbReference type="PROSITE" id="PS50011"/>
    </source>
</evidence>
<dbReference type="SUPFAM" id="SSF56112">
    <property type="entry name" value="Protein kinase-like (PK-like)"/>
    <property type="match status" value="1"/>
</dbReference>
<feature type="compositionally biased region" description="Polar residues" evidence="1">
    <location>
        <begin position="2348"/>
        <end position="2360"/>
    </location>
</feature>
<feature type="compositionally biased region" description="Low complexity" evidence="1">
    <location>
        <begin position="1528"/>
        <end position="1542"/>
    </location>
</feature>
<dbReference type="PANTHER" id="PTHR24417:SF7">
    <property type="entry name" value="CHROMATIN MODIFICATION-RELATED PROTEIN EAF1"/>
    <property type="match status" value="1"/>
</dbReference>
<comment type="caution">
    <text evidence="3">The sequence shown here is derived from an EMBL/GenBank/DDBJ whole genome shotgun (WGS) entry which is preliminary data.</text>
</comment>
<feature type="compositionally biased region" description="Low complexity" evidence="1">
    <location>
        <begin position="2361"/>
        <end position="2370"/>
    </location>
</feature>
<feature type="compositionally biased region" description="Acidic residues" evidence="1">
    <location>
        <begin position="1707"/>
        <end position="1716"/>
    </location>
</feature>
<evidence type="ECO:0000256" key="1">
    <source>
        <dbReference type="SAM" id="MobiDB-lite"/>
    </source>
</evidence>
<feature type="compositionally biased region" description="Acidic residues" evidence="1">
    <location>
        <begin position="2200"/>
        <end position="2227"/>
    </location>
</feature>
<sequence length="2656" mass="295087">MREELGSVSSRVEGSTNTLSHGPHQEITLFPPPGVSHLSLSSTQINFEPLPDIRPRASTHPRDQHHNHHPSTHTPLPASFPSSPLANLPTDQWFAEPHQNFPRGQLQYVKELGSGWFGKVLEGRASGIFSDHTKGESPPVTSTSVSPSTRVAVRALREDASQAEQAYFLHELRPYRDLTHTNVLKVLAYCLETEPFLILLQLCPKGDLKGVVRSDQSLSESALLRMVLDAASGLEHMHSNNFIHTDLAARNCLVDEDHTVKIGDYGYNINSYKIQEAFTVIITTVLTSATTTTTTTTTSLLYLRLPPVLLPPSSPLPGLPQNEYYVAGDVALPLRWCAPETLRCTDTTIETKEVTRAANVWSFGVLAWEVVCRGQMPYPGLDDDRVIQKVVMDKSCVPDQPTAFNLHQDKLYNIMRQCWAGEDTRPPMIHILSLLTHLWQHSPHHTASHTSTSPAPHTNATMDDFEVRWKQLQQQQHCRDHSILHLGNTTDLRFESDFSLSAPGHLGTTVSPSLQNLHGSAEDLDARMAAKFGSALPSWLGMEPGQPIDSLTQEITDAILKLDDYLAGEKSEPSTTQTSPENGGINFKVGKDSFVSNPPDSKVPRIAGLSVEEASGHPSLPRSLSEGEDEGFTMRLEQGEFTEMVRLKSQSVQDFMKLTVVDDGSDSDNTSQRNSLAFEPLTQEKTFISEGNIKEALRDVKFMGELERLQAEHRYSIITEASKEYTSSIEYRMQDVSSELAMSQPEAGAESLAGSTDKLAASNESVTSSTRGHSEQEPFLGEVISSDQTGESRPSNNTPRDVNTEPQSSKCTSSSSTEQKPLPASPDCVVSSREPKPIALPDIVVHNSNVKLSMPSPSPEDSPAKIVNIEQPKEFRFVFEGESDDCKKVSELTGQEASLQCDSVIFSENIKNIETSYVAESEDGGMERKNYQEVNGKMSSPISREPLESVHEKETQSNGDVHKFRSLFQGESQNILTSTPYKKDNTLNIAKHGIGEDDDSSPVICNNLIVSKVGLRDENIDNSETMQMGEENLRTKHRYVFGSSEKKDEDEETVDDAYIRETSECIDVPDYKPEKIVEGEDIVIGALEDYSLDLYRAVKSSDVLPPCLGEESSSEHTHTDEENAGASSIGMSKMCLEREIRRTESEVSGIEFDLEQWDTFLDNTMSADKFGPDSVFQEGLIKTNNDETNEFEGDVLTSTKKSNETCVPFDKKPEMNVSDIDSTFERSACDEICNIMAGDSKIWSNTSEIRPEVNTTMFFSSDSTFDNKKNMSGNIGELLEDEAKEASSKTDSPEHTPVNERHSADDSFYTAQSLSSELFKTAVADSDLKLQPDTPTASADYSDNTLGSETLGSLNSSCTGQDTPSNSFTYKREGTVDSTFDSLEHVEYGGVGVLSNSNENFEGVAIENTDIQKPTQSLVSNALDKDNLDVTEKLTKNYSDSSVDIISCSKVSRDLFADAALSDSVSKDLPKFESDSLSVNDVNESKVSGNLILDLPYSKTDSGVGEDVGECDSDERPLASPSHQSPNYRSPTPTSPVYTSPYIVSSNKKSPTHATSPKIDNSLRSKEENSKEMTEEENRKSVNETVEEEVENGEFWKQQMVAWQEAAFQTRQLLQEAADGGGKEGEQAQEEVLEASPLSEASSRSHCSSTDLLNLDDEGSYISYNTTDDEEVLGYKPEDINALRAELSLKLGGLSEEQHQEQQQQDLEPEEPDDQVAGDRENVVINYRGILATTLSPIKEESFLEDEDTPTRKLSVKSSSDIDSVHDPSIEFEEPEDDTTDGQDLDSTFVVTNLVSEHIIDTDLLRLSDEVSLGERVKDTSDRIDNLGETQSTKKAIPDEERISENVKIENPHDSLILEDLDDEDGPSSIQIINARTNIDTEDILLVDTETNQATIVDQGKPRSHLAFITDQEEEVERTEVQPFMFDETDDVAPESIPSVGGSRFDEMRYREQFLTNNPSWDKPCNIEQQEFEADLESKPATDFLISSLPSGSPECTPQHEVPHYHSYFTSALNTITHPNVTTFSSLTHPNASIEEPQEPQHISLPYDVNYPAAGEQLHSLEDINGGAVETCIGEETKISEIEDDDEEDIAPIKLNLIGRFYSDESEDKDEKDNQSNDERNNKEESEKDNQSVSEDNSDQQAKKMDKMKYETRPRKSSDSHEASLLSDSEDEGDTKVFDPENASQMTSAQFLASKTYQTNDDDEIEEEIEVEGGYDEDSEEEEEEEERGSSPRKAAKDGSGAEGEEVGSGDPRYTPDWESDTDSDGESSSTSGEFMWREDEEKEEKNNDGHEKEKPGEPCQPTTYVLDVIEEEPEQREGRQKEIEEEEEEDEEGGSGEESESGEEEFTPSQWNSDLTPSHSLLKSPLNKSSLKKRVRWKRQRHHRVYEYPPEPRSWEPGSSFSQSDRRAWQRSSLDYLTLADWELGSDEFIADDGGDMEDYVYHKPTRPAPPPPIYSLGSMTYDDTGDGFLVDNGEFFIRSSGSPFTFNRSTFSASDFFPGGHTVDYDVLFGTQTQGGRQAEFSGMHNNTEQLKLEGEAAADVGDKQAWGESSEKRYEHEREGEENTIKDDKTEKEFAPTLSMNETDNNFPTLEELDQASSTASASLGQLRHTRDRLRLEIPSISVGGDDMADLENGRPVFPSVSFKRTEPEVSEV</sequence>
<dbReference type="GO" id="GO:0004672">
    <property type="term" value="F:protein kinase activity"/>
    <property type="evidence" value="ECO:0007669"/>
    <property type="project" value="InterPro"/>
</dbReference>
<feature type="compositionally biased region" description="Basic and acidic residues" evidence="1">
    <location>
        <begin position="51"/>
        <end position="64"/>
    </location>
</feature>
<feature type="region of interest" description="Disordered" evidence="1">
    <location>
        <begin position="1742"/>
        <end position="1784"/>
    </location>
</feature>
<dbReference type="PANTHER" id="PTHR24417">
    <property type="entry name" value="SERINE/THREONINE-PROTEIN KINASE LMTK1"/>
    <property type="match status" value="1"/>
</dbReference>